<organism evidence="1">
    <name type="scientific">Anguilla anguilla</name>
    <name type="common">European freshwater eel</name>
    <name type="synonym">Muraena anguilla</name>
    <dbReference type="NCBI Taxonomy" id="7936"/>
    <lineage>
        <taxon>Eukaryota</taxon>
        <taxon>Metazoa</taxon>
        <taxon>Chordata</taxon>
        <taxon>Craniata</taxon>
        <taxon>Vertebrata</taxon>
        <taxon>Euteleostomi</taxon>
        <taxon>Actinopterygii</taxon>
        <taxon>Neopterygii</taxon>
        <taxon>Teleostei</taxon>
        <taxon>Anguilliformes</taxon>
        <taxon>Anguillidae</taxon>
        <taxon>Anguilla</taxon>
    </lineage>
</organism>
<protein>
    <submittedName>
        <fullName evidence="1">Uncharacterized protein</fullName>
    </submittedName>
</protein>
<reference evidence="1" key="2">
    <citation type="journal article" date="2015" name="Fish Shellfish Immunol.">
        <title>Early steps in the European eel (Anguilla anguilla)-Vibrio vulnificus interaction in the gills: Role of the RtxA13 toxin.</title>
        <authorList>
            <person name="Callol A."/>
            <person name="Pajuelo D."/>
            <person name="Ebbesson L."/>
            <person name="Teles M."/>
            <person name="MacKenzie S."/>
            <person name="Amaro C."/>
        </authorList>
    </citation>
    <scope>NUCLEOTIDE SEQUENCE</scope>
</reference>
<name>A0A0E9V5H3_ANGAN</name>
<sequence>MQKRYCSSESLHEYNPNTCRLGYLGVHRFIFARIYIIS</sequence>
<proteinExistence type="predicted"/>
<evidence type="ECO:0000313" key="1">
    <source>
        <dbReference type="EMBL" id="JAH72503.1"/>
    </source>
</evidence>
<dbReference type="AlphaFoldDB" id="A0A0E9V5H3"/>
<accession>A0A0E9V5H3</accession>
<dbReference type="EMBL" id="GBXM01036074">
    <property type="protein sequence ID" value="JAH72503.1"/>
    <property type="molecule type" value="Transcribed_RNA"/>
</dbReference>
<reference evidence="1" key="1">
    <citation type="submission" date="2014-11" db="EMBL/GenBank/DDBJ databases">
        <authorList>
            <person name="Amaro Gonzalez C."/>
        </authorList>
    </citation>
    <scope>NUCLEOTIDE SEQUENCE</scope>
</reference>